<dbReference type="PANTHER" id="PTHR42796:SF4">
    <property type="entry name" value="FUMARYLACETOACETATE HYDROLASE DOMAIN-CONTAINING PROTEIN 2A"/>
    <property type="match status" value="1"/>
</dbReference>
<accession>A0A382J662</accession>
<dbReference type="AlphaFoldDB" id="A0A382J662"/>
<protein>
    <recommendedName>
        <fullName evidence="3">Fumarylacetoacetase-like C-terminal domain-containing protein</fullName>
    </recommendedName>
</protein>
<keyword evidence="2" id="KW-0479">Metal-binding</keyword>
<comment type="similarity">
    <text evidence="1">Belongs to the FAH family.</text>
</comment>
<sequence>DLFGKWEKSDETHDLDEVKLLVPSRPTQVIAMAGNYKSHLGGEKGGVTTIVTTTTEITTDAKGGTTISKQETATETRVSGEVPEKFRFPQPFFKSPSCLLADGGKIVILPDAGVVHFEAEMVIVIAKKARNISKEHALDFVLGVTCGNDISAREWQKNDVQWWRAKGSDTFGPCGPCITSGLDYDNLQMKLRLNGKVMQDENTSYLINDVRTMVSVISRHVTLNPGDLIFTGTPGTTSGIEPGDTVEVEIEGVGILRNGVVAGE</sequence>
<gene>
    <name evidence="4" type="ORF">METZ01_LOCUS260220</name>
</gene>
<evidence type="ECO:0000259" key="3">
    <source>
        <dbReference type="Pfam" id="PF01557"/>
    </source>
</evidence>
<evidence type="ECO:0000313" key="4">
    <source>
        <dbReference type="EMBL" id="SVC07366.1"/>
    </source>
</evidence>
<dbReference type="Gene3D" id="3.90.850.10">
    <property type="entry name" value="Fumarylacetoacetase-like, C-terminal domain"/>
    <property type="match status" value="1"/>
</dbReference>
<feature type="domain" description="Fumarylacetoacetase-like C-terminal" evidence="3">
    <location>
        <begin position="75"/>
        <end position="261"/>
    </location>
</feature>
<evidence type="ECO:0000256" key="2">
    <source>
        <dbReference type="ARBA" id="ARBA00022723"/>
    </source>
</evidence>
<dbReference type="InterPro" id="IPR036663">
    <property type="entry name" value="Fumarylacetoacetase_C_sf"/>
</dbReference>
<dbReference type="InterPro" id="IPR051121">
    <property type="entry name" value="FAH"/>
</dbReference>
<organism evidence="4">
    <name type="scientific">marine metagenome</name>
    <dbReference type="NCBI Taxonomy" id="408172"/>
    <lineage>
        <taxon>unclassified sequences</taxon>
        <taxon>metagenomes</taxon>
        <taxon>ecological metagenomes</taxon>
    </lineage>
</organism>
<dbReference type="GO" id="GO:0003824">
    <property type="term" value="F:catalytic activity"/>
    <property type="evidence" value="ECO:0007669"/>
    <property type="project" value="InterPro"/>
</dbReference>
<reference evidence="4" key="1">
    <citation type="submission" date="2018-05" db="EMBL/GenBank/DDBJ databases">
        <authorList>
            <person name="Lanie J.A."/>
            <person name="Ng W.-L."/>
            <person name="Kazmierczak K.M."/>
            <person name="Andrzejewski T.M."/>
            <person name="Davidsen T.M."/>
            <person name="Wayne K.J."/>
            <person name="Tettelin H."/>
            <person name="Glass J.I."/>
            <person name="Rusch D."/>
            <person name="Podicherti R."/>
            <person name="Tsui H.-C.T."/>
            <person name="Winkler M.E."/>
        </authorList>
    </citation>
    <scope>NUCLEOTIDE SEQUENCE</scope>
</reference>
<evidence type="ECO:0000256" key="1">
    <source>
        <dbReference type="ARBA" id="ARBA00010211"/>
    </source>
</evidence>
<dbReference type="Pfam" id="PF01557">
    <property type="entry name" value="FAA_hydrolase"/>
    <property type="match status" value="1"/>
</dbReference>
<dbReference type="GO" id="GO:0046872">
    <property type="term" value="F:metal ion binding"/>
    <property type="evidence" value="ECO:0007669"/>
    <property type="project" value="UniProtKB-KW"/>
</dbReference>
<name>A0A382J662_9ZZZZ</name>
<dbReference type="SUPFAM" id="SSF56529">
    <property type="entry name" value="FAH"/>
    <property type="match status" value="1"/>
</dbReference>
<dbReference type="PANTHER" id="PTHR42796">
    <property type="entry name" value="FUMARYLACETOACETATE HYDROLASE DOMAIN-CONTAINING PROTEIN 2A-RELATED"/>
    <property type="match status" value="1"/>
</dbReference>
<dbReference type="GO" id="GO:0044281">
    <property type="term" value="P:small molecule metabolic process"/>
    <property type="evidence" value="ECO:0007669"/>
    <property type="project" value="UniProtKB-ARBA"/>
</dbReference>
<dbReference type="InterPro" id="IPR011234">
    <property type="entry name" value="Fumarylacetoacetase-like_C"/>
</dbReference>
<feature type="non-terminal residue" evidence="4">
    <location>
        <position position="1"/>
    </location>
</feature>
<proteinExistence type="inferred from homology"/>
<dbReference type="EMBL" id="UINC01072023">
    <property type="protein sequence ID" value="SVC07366.1"/>
    <property type="molecule type" value="Genomic_DNA"/>
</dbReference>